<comment type="caution">
    <text evidence="11">The sequence shown here is derived from an EMBL/GenBank/DDBJ whole genome shotgun (WGS) entry which is preliminary data.</text>
</comment>
<evidence type="ECO:0000256" key="3">
    <source>
        <dbReference type="ARBA" id="ARBA00011245"/>
    </source>
</evidence>
<comment type="subcellular location">
    <subcellularLocation>
        <location evidence="1 10">Periplasm</location>
    </subcellularLocation>
</comment>
<evidence type="ECO:0000313" key="12">
    <source>
        <dbReference type="Proteomes" id="UP000053586"/>
    </source>
</evidence>
<keyword evidence="12" id="KW-1185">Reference proteome</keyword>
<organism evidence="11 12">
    <name type="scientific">Glaciecola punicea ACAM 611</name>
    <dbReference type="NCBI Taxonomy" id="1121923"/>
    <lineage>
        <taxon>Bacteria</taxon>
        <taxon>Pseudomonadati</taxon>
        <taxon>Pseudomonadota</taxon>
        <taxon>Gammaproteobacteria</taxon>
        <taxon>Alteromonadales</taxon>
        <taxon>Alteromonadaceae</taxon>
        <taxon>Glaciecola</taxon>
    </lineage>
</organism>
<keyword evidence="11" id="KW-0449">Lipoprotein</keyword>
<evidence type="ECO:0000256" key="9">
    <source>
        <dbReference type="ARBA" id="ARBA00023186"/>
    </source>
</evidence>
<comment type="subunit">
    <text evidence="3 10">Monomer.</text>
</comment>
<name>H5T9R5_9ALTE</name>
<dbReference type="CDD" id="cd16325">
    <property type="entry name" value="LolA"/>
    <property type="match status" value="1"/>
</dbReference>
<evidence type="ECO:0000256" key="5">
    <source>
        <dbReference type="ARBA" id="ARBA00022448"/>
    </source>
</evidence>
<keyword evidence="7 10" id="KW-0574">Periplasm</keyword>
<dbReference type="Proteomes" id="UP000053586">
    <property type="component" value="Unassembled WGS sequence"/>
</dbReference>
<comment type="function">
    <text evidence="10">Participates in the translocation of lipoproteins from the inner membrane to the outer membrane. Only forms a complex with a lipoprotein if the residue after the N-terminal Cys is not an aspartate (The Asp acts as a targeting signal to indicate that the lipoprotein should stay in the inner membrane).</text>
</comment>
<dbReference type="RefSeq" id="WP_006003750.1">
    <property type="nucleotide sequence ID" value="NZ_BAET01000007.1"/>
</dbReference>
<dbReference type="OrthoDB" id="9787361at2"/>
<dbReference type="SUPFAM" id="SSF89392">
    <property type="entry name" value="Prokaryotic lipoproteins and lipoprotein localization factors"/>
    <property type="match status" value="1"/>
</dbReference>
<dbReference type="PANTHER" id="PTHR35869">
    <property type="entry name" value="OUTER-MEMBRANE LIPOPROTEIN CARRIER PROTEIN"/>
    <property type="match status" value="1"/>
</dbReference>
<dbReference type="GO" id="GO:0044874">
    <property type="term" value="P:lipoprotein localization to outer membrane"/>
    <property type="evidence" value="ECO:0007669"/>
    <property type="project" value="UniProtKB-UniRule"/>
</dbReference>
<comment type="similarity">
    <text evidence="2 10">Belongs to the LolA family.</text>
</comment>
<sequence length="248" mass="27882" precursor="true">MIKRPLAYSLILLSGISFSLHSQQLSVNNILVAQRAQSENSVSLPTNSPILKMASEQGSKEDKASLRSLLSQFSTLKGTFSQTIVDMQGEELQSASGELFLQKPQKLRWSVQAPDESLIIADGKSVYNLDPFLEQVTIVDQAAFTQSNPLMLLISDEQQQWDQVSVVKQENTYTIVSLTDNSPINKLILRFDAQNKLTSLVSYDRQQQANLLDFSDVVLNQHVSNDDFRFSTNEGWIIDDQREQPQSK</sequence>
<keyword evidence="9 10" id="KW-0143">Chaperone</keyword>
<evidence type="ECO:0000256" key="10">
    <source>
        <dbReference type="HAMAP-Rule" id="MF_00240"/>
    </source>
</evidence>
<feature type="signal peptide" evidence="10">
    <location>
        <begin position="1"/>
        <end position="22"/>
    </location>
</feature>
<feature type="chain" id="PRO_5009013945" description="Outer-membrane lipoprotein carrier protein" evidence="10">
    <location>
        <begin position="23"/>
        <end position="248"/>
    </location>
</feature>
<dbReference type="GO" id="GO:0042953">
    <property type="term" value="P:lipoprotein transport"/>
    <property type="evidence" value="ECO:0007669"/>
    <property type="project" value="InterPro"/>
</dbReference>
<dbReference type="PANTHER" id="PTHR35869:SF1">
    <property type="entry name" value="OUTER-MEMBRANE LIPOPROTEIN CARRIER PROTEIN"/>
    <property type="match status" value="1"/>
</dbReference>
<proteinExistence type="inferred from homology"/>
<dbReference type="eggNOG" id="COG2834">
    <property type="taxonomic scope" value="Bacteria"/>
</dbReference>
<dbReference type="HAMAP" id="MF_00240">
    <property type="entry name" value="LolA"/>
    <property type="match status" value="1"/>
</dbReference>
<dbReference type="InterPro" id="IPR029046">
    <property type="entry name" value="LolA/LolB/LppX"/>
</dbReference>
<dbReference type="AlphaFoldDB" id="H5T9R5"/>
<dbReference type="Gene3D" id="2.50.20.10">
    <property type="entry name" value="Lipoprotein localisation LolA/LolB/LppX"/>
    <property type="match status" value="1"/>
</dbReference>
<dbReference type="GO" id="GO:0030288">
    <property type="term" value="C:outer membrane-bounded periplasmic space"/>
    <property type="evidence" value="ECO:0007669"/>
    <property type="project" value="TreeGrafter"/>
</dbReference>
<evidence type="ECO:0000256" key="4">
    <source>
        <dbReference type="ARBA" id="ARBA00014035"/>
    </source>
</evidence>
<dbReference type="Pfam" id="PF03548">
    <property type="entry name" value="LolA"/>
    <property type="match status" value="1"/>
</dbReference>
<evidence type="ECO:0000256" key="6">
    <source>
        <dbReference type="ARBA" id="ARBA00022729"/>
    </source>
</evidence>
<reference evidence="11 12" key="2">
    <citation type="journal article" date="2017" name="Antonie Van Leeuwenhoek">
        <title>Rhizobium rhizosphaerae sp. nov., a novel species isolated from rice rhizosphere.</title>
        <authorList>
            <person name="Zhao J.J."/>
            <person name="Zhang J."/>
            <person name="Zhang R.J."/>
            <person name="Zhang C.W."/>
            <person name="Yin H.Q."/>
            <person name="Zhang X.X."/>
        </authorList>
    </citation>
    <scope>NUCLEOTIDE SEQUENCE [LARGE SCALE GENOMIC DNA]</scope>
    <source>
        <strain evidence="11 12">ACAM 611</strain>
    </source>
</reference>
<gene>
    <name evidence="10 11" type="primary">lolA</name>
    <name evidence="11" type="ORF">GPUN_0911</name>
</gene>
<evidence type="ECO:0000256" key="7">
    <source>
        <dbReference type="ARBA" id="ARBA00022764"/>
    </source>
</evidence>
<dbReference type="InterPro" id="IPR018323">
    <property type="entry name" value="OM_lipoprot_carrier_LolA_Pbac"/>
</dbReference>
<evidence type="ECO:0000256" key="2">
    <source>
        <dbReference type="ARBA" id="ARBA00007615"/>
    </source>
</evidence>
<evidence type="ECO:0000256" key="1">
    <source>
        <dbReference type="ARBA" id="ARBA00004418"/>
    </source>
</evidence>
<keyword evidence="5 10" id="KW-0813">Transport</keyword>
<dbReference type="STRING" id="56804.BAE46_01135"/>
<dbReference type="InterPro" id="IPR004564">
    <property type="entry name" value="OM_lipoprot_carrier_LolA-like"/>
</dbReference>
<keyword evidence="6 10" id="KW-0732">Signal</keyword>
<dbReference type="NCBIfam" id="TIGR00547">
    <property type="entry name" value="lolA"/>
    <property type="match status" value="1"/>
</dbReference>
<dbReference type="EMBL" id="BAET01000007">
    <property type="protein sequence ID" value="GAB55042.1"/>
    <property type="molecule type" value="Genomic_DNA"/>
</dbReference>
<protein>
    <recommendedName>
        <fullName evidence="4 10">Outer-membrane lipoprotein carrier protein</fullName>
    </recommendedName>
</protein>
<keyword evidence="8 10" id="KW-0653">Protein transport</keyword>
<accession>H5T9R5</accession>
<evidence type="ECO:0000313" key="11">
    <source>
        <dbReference type="EMBL" id="GAB55042.1"/>
    </source>
</evidence>
<reference evidence="11 12" key="1">
    <citation type="journal article" date="2012" name="J. Bacteriol.">
        <title>Genome sequence of proteorhodopsin-containing sea ice bacterium Glaciecola punicea ACAM 611T.</title>
        <authorList>
            <person name="Qin Q.-L."/>
            <person name="Xie B.-B."/>
            <person name="Shu Y.-L."/>
            <person name="Rong J.-C."/>
            <person name="Zhao D.-L."/>
            <person name="Zhang X.-Y."/>
            <person name="Chen X.-L."/>
            <person name="Zhou B.-C."/>
            <person name="Zhanga Y.-Z."/>
        </authorList>
    </citation>
    <scope>NUCLEOTIDE SEQUENCE [LARGE SCALE GENOMIC DNA]</scope>
    <source>
        <strain evidence="11 12">ACAM 611</strain>
    </source>
</reference>
<evidence type="ECO:0000256" key="8">
    <source>
        <dbReference type="ARBA" id="ARBA00022927"/>
    </source>
</evidence>